<evidence type="ECO:0000313" key="3">
    <source>
        <dbReference type="EMBL" id="KAF5924807.1"/>
    </source>
</evidence>
<evidence type="ECO:0000313" key="4">
    <source>
        <dbReference type="Proteomes" id="UP000551758"/>
    </source>
</evidence>
<dbReference type="GO" id="GO:0006355">
    <property type="term" value="P:regulation of DNA-templated transcription"/>
    <property type="evidence" value="ECO:0007669"/>
    <property type="project" value="InterPro"/>
</dbReference>
<dbReference type="EMBL" id="JACDTQ010000870">
    <property type="protein sequence ID" value="KAF5924807.1"/>
    <property type="molecule type" value="Genomic_DNA"/>
</dbReference>
<protein>
    <recommendedName>
        <fullName evidence="2">KRAB domain-containing protein</fullName>
    </recommendedName>
</protein>
<dbReference type="Proteomes" id="UP000551758">
    <property type="component" value="Unassembled WGS sequence"/>
</dbReference>
<organism evidence="3 4">
    <name type="scientific">Diceros bicornis minor</name>
    <name type="common">South-central black rhinoceros</name>
    <dbReference type="NCBI Taxonomy" id="77932"/>
    <lineage>
        <taxon>Eukaryota</taxon>
        <taxon>Metazoa</taxon>
        <taxon>Chordata</taxon>
        <taxon>Craniata</taxon>
        <taxon>Vertebrata</taxon>
        <taxon>Euteleostomi</taxon>
        <taxon>Mammalia</taxon>
        <taxon>Eutheria</taxon>
        <taxon>Laurasiatheria</taxon>
        <taxon>Perissodactyla</taxon>
        <taxon>Rhinocerotidae</taxon>
        <taxon>Diceros</taxon>
    </lineage>
</organism>
<name>A0A7J7FA31_DICBM</name>
<dbReference type="InterPro" id="IPR001909">
    <property type="entry name" value="KRAB"/>
</dbReference>
<keyword evidence="4" id="KW-1185">Reference proteome</keyword>
<feature type="region of interest" description="Disordered" evidence="1">
    <location>
        <begin position="224"/>
        <end position="244"/>
    </location>
</feature>
<reference evidence="3 4" key="1">
    <citation type="journal article" date="2020" name="Mol. Biol. Evol.">
        <title>Interspecific Gene Flow and the Evolution of Specialization in Black and White Rhinoceros.</title>
        <authorList>
            <person name="Moodley Y."/>
            <person name="Westbury M.V."/>
            <person name="Russo I.M."/>
            <person name="Gopalakrishnan S."/>
            <person name="Rakotoarivelo A."/>
            <person name="Olsen R.A."/>
            <person name="Prost S."/>
            <person name="Tunstall T."/>
            <person name="Ryder O.A."/>
            <person name="Dalen L."/>
            <person name="Bruford M.W."/>
        </authorList>
    </citation>
    <scope>NUCLEOTIDE SEQUENCE [LARGE SCALE GENOMIC DNA]</scope>
    <source>
        <strain evidence="3">SBR-YM</strain>
        <tissue evidence="3">Skin</tissue>
    </source>
</reference>
<sequence>MLETYRNLALLGEGSQTQAFPPPHSQSPFRTQLASWRGRTGCDSGTRARLFCSQAQVTDGVSGPIPRLEQGKEPWGLDLLGSKEGEIPGDPRMDSGPGSLCKQVTARVSMSQAAEPQGEASGSFSGGETSTPVCREALGQEGRRDSYTGHIGQSPKEKVPRNAVNGDPTFSLVHTLGPTREALKGRGRTRAKRATRAISLTPGEAPGHPQRREATGVRGVRPRLQPALTPGAAPQRARGREVPRVRAVRPRPHAALHAAPPRAGPQRREALRVRPVREDLQLQHPPRPAPADPHPREAVPVRAMQQELHLQVKLQKSSEIPLVQPCSLDLCELSFGSCRWRAEGSGLAPGLCRNEGLFLHGGPPEGCPRASRSSAAASAASGTGLFLHPRTMCAFQVLPITGGPPRLPAPASTAL</sequence>
<evidence type="ECO:0000256" key="1">
    <source>
        <dbReference type="SAM" id="MobiDB-lite"/>
    </source>
</evidence>
<proteinExistence type="predicted"/>
<gene>
    <name evidence="3" type="ORF">HPG69_014468</name>
</gene>
<comment type="caution">
    <text evidence="3">The sequence shown here is derived from an EMBL/GenBank/DDBJ whole genome shotgun (WGS) entry which is preliminary data.</text>
</comment>
<feature type="domain" description="KRAB" evidence="2">
    <location>
        <begin position="1"/>
        <end position="87"/>
    </location>
</feature>
<dbReference type="AlphaFoldDB" id="A0A7J7FA31"/>
<dbReference type="PROSITE" id="PS50805">
    <property type="entry name" value="KRAB"/>
    <property type="match status" value="1"/>
</dbReference>
<feature type="region of interest" description="Disordered" evidence="1">
    <location>
        <begin position="110"/>
        <end position="173"/>
    </location>
</feature>
<feature type="compositionally biased region" description="Polar residues" evidence="1">
    <location>
        <begin position="110"/>
        <end position="132"/>
    </location>
</feature>
<accession>A0A7J7FA31</accession>
<evidence type="ECO:0000259" key="2">
    <source>
        <dbReference type="PROSITE" id="PS50805"/>
    </source>
</evidence>